<dbReference type="EMBL" id="JPVZ01000002">
    <property type="protein sequence ID" value="OAZ11299.1"/>
    <property type="molecule type" value="Genomic_DNA"/>
</dbReference>
<feature type="domain" description="CsbD-like" evidence="2">
    <location>
        <begin position="4"/>
        <end position="55"/>
    </location>
</feature>
<accession>A0A853L358</accession>
<evidence type="ECO:0000256" key="1">
    <source>
        <dbReference type="ARBA" id="ARBA00009129"/>
    </source>
</evidence>
<dbReference type="AlphaFoldDB" id="A0A853L358"/>
<dbReference type="InterPro" id="IPR050423">
    <property type="entry name" value="UPF0337_stress_rsp"/>
</dbReference>
<dbReference type="SUPFAM" id="SSF69047">
    <property type="entry name" value="Hypothetical protein YjbJ"/>
    <property type="match status" value="1"/>
</dbReference>
<dbReference type="RefSeq" id="WP_063085705.1">
    <property type="nucleotide sequence ID" value="NZ_JPVZ01000002.1"/>
</dbReference>
<dbReference type="InterPro" id="IPR026042">
    <property type="entry name" value="YjbJ"/>
</dbReference>
<comment type="similarity">
    <text evidence="1">Belongs to the UPF0337 (CsbD) family.</text>
</comment>
<sequence length="65" mass="7807">MNWDQIEGRWKQLTGDVKKQWGRLTDDDVDTIDGQQDKLVGKIQEAYGIQREEADRQVREWFNRL</sequence>
<proteinExistence type="inferred from homology"/>
<dbReference type="Proteomes" id="UP000094009">
    <property type="component" value="Unassembled WGS sequence"/>
</dbReference>
<reference evidence="3 4" key="1">
    <citation type="submission" date="2014-07" db="EMBL/GenBank/DDBJ databases">
        <title>Draft genome sequence of Thalassospira tepidiphila 1-1B.</title>
        <authorList>
            <person name="Lai Q."/>
            <person name="Shao Z."/>
        </authorList>
    </citation>
    <scope>NUCLEOTIDE SEQUENCE [LARGE SCALE GENOMIC DNA]</scope>
    <source>
        <strain evidence="3 4">MCCC 1A03514</strain>
    </source>
</reference>
<dbReference type="PANTHER" id="PTHR34977:SF1">
    <property type="entry name" value="UPF0337 PROTEIN YJBJ"/>
    <property type="match status" value="1"/>
</dbReference>
<name>A0A853L358_9PROT</name>
<dbReference type="PIRSF" id="PIRSF039008">
    <property type="entry name" value="YjbJ"/>
    <property type="match status" value="1"/>
</dbReference>
<evidence type="ECO:0000313" key="4">
    <source>
        <dbReference type="Proteomes" id="UP000094009"/>
    </source>
</evidence>
<dbReference type="PANTHER" id="PTHR34977">
    <property type="entry name" value="UPF0337 PROTEIN YJBJ"/>
    <property type="match status" value="1"/>
</dbReference>
<gene>
    <name evidence="3" type="ORF">TH4_07185</name>
</gene>
<dbReference type="InterPro" id="IPR036629">
    <property type="entry name" value="YjbJ_sf"/>
</dbReference>
<evidence type="ECO:0000313" key="3">
    <source>
        <dbReference type="EMBL" id="OAZ11299.1"/>
    </source>
</evidence>
<organism evidence="3 4">
    <name type="scientific">Thalassospira tepidiphila MCCC 1A03514</name>
    <dbReference type="NCBI Taxonomy" id="1177930"/>
    <lineage>
        <taxon>Bacteria</taxon>
        <taxon>Pseudomonadati</taxon>
        <taxon>Pseudomonadota</taxon>
        <taxon>Alphaproteobacteria</taxon>
        <taxon>Rhodospirillales</taxon>
        <taxon>Thalassospiraceae</taxon>
        <taxon>Thalassospira</taxon>
    </lineage>
</organism>
<dbReference type="Pfam" id="PF05532">
    <property type="entry name" value="CsbD"/>
    <property type="match status" value="1"/>
</dbReference>
<comment type="caution">
    <text evidence="3">The sequence shown here is derived from an EMBL/GenBank/DDBJ whole genome shotgun (WGS) entry which is preliminary data.</text>
</comment>
<dbReference type="Gene3D" id="1.10.1470.10">
    <property type="entry name" value="YjbJ"/>
    <property type="match status" value="1"/>
</dbReference>
<dbReference type="InterPro" id="IPR008462">
    <property type="entry name" value="CsbD"/>
</dbReference>
<protein>
    <recommendedName>
        <fullName evidence="2">CsbD-like domain-containing protein</fullName>
    </recommendedName>
</protein>
<evidence type="ECO:0000259" key="2">
    <source>
        <dbReference type="Pfam" id="PF05532"/>
    </source>
</evidence>